<dbReference type="GO" id="GO:0016491">
    <property type="term" value="F:oxidoreductase activity"/>
    <property type="evidence" value="ECO:0007669"/>
    <property type="project" value="InterPro"/>
</dbReference>
<sequence length="334" mass="35778">MSAMRPFGRGGLQVGPVGYGVAALGNLYRALPAGVWPRCVPAAWTAGVRYFDVAPHYGLGLAEERLGRSLAGLPREEYVVSSKVGRLLVPNEAYAGERDTELFDVPATRRRVRDYSRVGVLRSLDDTLTRTGLDRVDVLFVHDPEEHEREALDGAFPALEELRSQGVIRSYGAGMNQSAMLARFVRDTDLDVVMLAGRYTLLDQSALDDLLPLAVERGVSVAAAGVFNSGILATPLPAQGARYDYAPATGDVVRRVLRIAAVAERYGTTVPVLAARFPLAHPAVATVVLGADSPEQVARNAALAAEPVDPDVWAELIDAGLLRADVPIDAELKG</sequence>
<feature type="domain" description="NADP-dependent oxidoreductase" evidence="1">
    <location>
        <begin position="17"/>
        <end position="316"/>
    </location>
</feature>
<protein>
    <submittedName>
        <fullName evidence="2">Aldo/keto reductase</fullName>
    </submittedName>
</protein>
<dbReference type="CDD" id="cd19152">
    <property type="entry name" value="AKR_AKR15A"/>
    <property type="match status" value="1"/>
</dbReference>
<dbReference type="RefSeq" id="WP_111256884.1">
    <property type="nucleotide sequence ID" value="NZ_POTW01000065.1"/>
</dbReference>
<dbReference type="Pfam" id="PF00248">
    <property type="entry name" value="Aldo_ket_red"/>
    <property type="match status" value="1"/>
</dbReference>
<keyword evidence="3" id="KW-1185">Reference proteome</keyword>
<dbReference type="Proteomes" id="UP000248764">
    <property type="component" value="Unassembled WGS sequence"/>
</dbReference>
<dbReference type="GO" id="GO:0005829">
    <property type="term" value="C:cytosol"/>
    <property type="evidence" value="ECO:0007669"/>
    <property type="project" value="TreeGrafter"/>
</dbReference>
<dbReference type="PANTHER" id="PTHR42686">
    <property type="entry name" value="GH17980P-RELATED"/>
    <property type="match status" value="1"/>
</dbReference>
<comment type="caution">
    <text evidence="2">The sequence shown here is derived from an EMBL/GenBank/DDBJ whole genome shotgun (WGS) entry which is preliminary data.</text>
</comment>
<dbReference type="Gene3D" id="3.20.20.100">
    <property type="entry name" value="NADP-dependent oxidoreductase domain"/>
    <property type="match status" value="1"/>
</dbReference>
<dbReference type="AlphaFoldDB" id="A0A2W2BLH6"/>
<dbReference type="PANTHER" id="PTHR42686:SF1">
    <property type="entry name" value="GH17980P-RELATED"/>
    <property type="match status" value="1"/>
</dbReference>
<dbReference type="SUPFAM" id="SSF51430">
    <property type="entry name" value="NAD(P)-linked oxidoreductase"/>
    <property type="match status" value="1"/>
</dbReference>
<dbReference type="InterPro" id="IPR020471">
    <property type="entry name" value="AKR"/>
</dbReference>
<reference evidence="2 3" key="1">
    <citation type="submission" date="2018-01" db="EMBL/GenBank/DDBJ databases">
        <title>Draft genome sequence of Jiangella sp. GTF31.</title>
        <authorList>
            <person name="Sahin N."/>
            <person name="Ay H."/>
            <person name="Saygin H."/>
        </authorList>
    </citation>
    <scope>NUCLEOTIDE SEQUENCE [LARGE SCALE GENOMIC DNA]</scope>
    <source>
        <strain evidence="2 3">GTF31</strain>
    </source>
</reference>
<name>A0A2W2BLH6_9ACTN</name>
<gene>
    <name evidence="2" type="ORF">C1I92_22440</name>
</gene>
<evidence type="ECO:0000313" key="2">
    <source>
        <dbReference type="EMBL" id="PZF81138.1"/>
    </source>
</evidence>
<evidence type="ECO:0000259" key="1">
    <source>
        <dbReference type="Pfam" id="PF00248"/>
    </source>
</evidence>
<dbReference type="InterPro" id="IPR023210">
    <property type="entry name" value="NADP_OxRdtase_dom"/>
</dbReference>
<evidence type="ECO:0000313" key="3">
    <source>
        <dbReference type="Proteomes" id="UP000248764"/>
    </source>
</evidence>
<dbReference type="EMBL" id="POTW01000065">
    <property type="protein sequence ID" value="PZF81138.1"/>
    <property type="molecule type" value="Genomic_DNA"/>
</dbReference>
<dbReference type="InterPro" id="IPR036812">
    <property type="entry name" value="NAD(P)_OxRdtase_dom_sf"/>
</dbReference>
<proteinExistence type="predicted"/>
<accession>A0A2W2BLH6</accession>
<organism evidence="2 3">
    <name type="scientific">Jiangella anatolica</name>
    <dbReference type="NCBI Taxonomy" id="2670374"/>
    <lineage>
        <taxon>Bacteria</taxon>
        <taxon>Bacillati</taxon>
        <taxon>Actinomycetota</taxon>
        <taxon>Actinomycetes</taxon>
        <taxon>Jiangellales</taxon>
        <taxon>Jiangellaceae</taxon>
        <taxon>Jiangella</taxon>
    </lineage>
</organism>